<dbReference type="RefSeq" id="WP_189070266.1">
    <property type="nucleotide sequence ID" value="NZ_BMPE01000015.1"/>
</dbReference>
<evidence type="ECO:0000313" key="4">
    <source>
        <dbReference type="Proteomes" id="UP000604341"/>
    </source>
</evidence>
<dbReference type="Pfam" id="PF13175">
    <property type="entry name" value="AAA_15"/>
    <property type="match status" value="1"/>
</dbReference>
<organism evidence="3 4">
    <name type="scientific">Deinococcus radiotolerans</name>
    <dbReference type="NCBI Taxonomy" id="1309407"/>
    <lineage>
        <taxon>Bacteria</taxon>
        <taxon>Thermotogati</taxon>
        <taxon>Deinococcota</taxon>
        <taxon>Deinococci</taxon>
        <taxon>Deinococcales</taxon>
        <taxon>Deinococcaceae</taxon>
        <taxon>Deinococcus</taxon>
    </lineage>
</organism>
<dbReference type="InterPro" id="IPR034139">
    <property type="entry name" value="TOPRIM_OLD"/>
</dbReference>
<proteinExistence type="predicted"/>
<dbReference type="PANTHER" id="PTHR43581">
    <property type="entry name" value="ATP/GTP PHOSPHATASE"/>
    <property type="match status" value="1"/>
</dbReference>
<dbReference type="InterPro" id="IPR051396">
    <property type="entry name" value="Bact_Antivir_Def_Nuclease"/>
</dbReference>
<evidence type="ECO:0008006" key="5">
    <source>
        <dbReference type="Google" id="ProtNLM"/>
    </source>
</evidence>
<feature type="domain" description="OLD protein-like TOPRIM" evidence="2">
    <location>
        <begin position="419"/>
        <end position="486"/>
    </location>
</feature>
<dbReference type="InterPro" id="IPR027417">
    <property type="entry name" value="P-loop_NTPase"/>
</dbReference>
<reference evidence="4" key="1">
    <citation type="journal article" date="2019" name="Int. J. Syst. Evol. Microbiol.">
        <title>The Global Catalogue of Microorganisms (GCM) 10K type strain sequencing project: providing services to taxonomists for standard genome sequencing and annotation.</title>
        <authorList>
            <consortium name="The Broad Institute Genomics Platform"/>
            <consortium name="The Broad Institute Genome Sequencing Center for Infectious Disease"/>
            <person name="Wu L."/>
            <person name="Ma J."/>
        </authorList>
    </citation>
    <scope>NUCLEOTIDE SEQUENCE [LARGE SCALE GENOMIC DNA]</scope>
    <source>
        <strain evidence="4">JCM 19173</strain>
    </source>
</reference>
<feature type="domain" description="Endonuclease GajA/Old nuclease/RecF-like AAA" evidence="1">
    <location>
        <begin position="1"/>
        <end position="75"/>
    </location>
</feature>
<protein>
    <recommendedName>
        <fullName evidence="5">AAA domain-containing protein</fullName>
    </recommendedName>
</protein>
<comment type="caution">
    <text evidence="3">The sequence shown here is derived from an EMBL/GenBank/DDBJ whole genome shotgun (WGS) entry which is preliminary data.</text>
</comment>
<dbReference type="SUPFAM" id="SSF52540">
    <property type="entry name" value="P-loop containing nucleoside triphosphate hydrolases"/>
    <property type="match status" value="1"/>
</dbReference>
<name>A0ABQ2FP78_9DEIO</name>
<accession>A0ABQ2FP78</accession>
<dbReference type="InterPro" id="IPR041685">
    <property type="entry name" value="AAA_GajA/Old/RecF-like"/>
</dbReference>
<dbReference type="PANTHER" id="PTHR43581:SF4">
    <property type="entry name" value="ATP_GTP PHOSPHATASE"/>
    <property type="match status" value="1"/>
</dbReference>
<keyword evidence="4" id="KW-1185">Reference proteome</keyword>
<evidence type="ECO:0000259" key="2">
    <source>
        <dbReference type="Pfam" id="PF20469"/>
    </source>
</evidence>
<dbReference type="Proteomes" id="UP000604341">
    <property type="component" value="Unassembled WGS sequence"/>
</dbReference>
<evidence type="ECO:0000259" key="1">
    <source>
        <dbReference type="Pfam" id="PF13175"/>
    </source>
</evidence>
<gene>
    <name evidence="3" type="ORF">GCM10010844_35000</name>
</gene>
<dbReference type="Pfam" id="PF20469">
    <property type="entry name" value="OLD-like_TOPRIM"/>
    <property type="match status" value="1"/>
</dbReference>
<dbReference type="EMBL" id="BMPE01000015">
    <property type="protein sequence ID" value="GGL13199.1"/>
    <property type="molecule type" value="Genomic_DNA"/>
</dbReference>
<dbReference type="Gene3D" id="3.40.50.300">
    <property type="entry name" value="P-loop containing nucleotide triphosphate hydrolases"/>
    <property type="match status" value="1"/>
</dbReference>
<sequence length="618" mass="69207">MRLTELTISGLRCYASSITLPMHSLTVLIGENDSGKSTVVRALQLLLSQLNPSVDDYAQEADGHAASRFELTGRFVLDDSWDVGGFDFEENGTRFLVIRKSYSVTGRPQCCIYGEVYEDDRFNTYQDQNANDLKALVRSLGLESRNTKAENVSIITQHLDRTPLPKLLSWKEVNFGVLEAYLPHFETILSTDYKDPSAIIQGSIQATMQERVRQIETEGHTLHGAANTIKAWVEGQVDDEAEGLPAAVNASLPSLRGVKISARVDFSRLVAVTSVALDMGRGYHPLASFGEGTRKKLWMSLLESRQQSQDESRLSRPVLRVYDEPDLNLDYAAEKRLFDYISNSSKAEGSKVQNILCTHSVTLVDRAPPECISLIRVQEDGARHIENLSTVGGASVESRIRAFFDSIGTQLQIRNTELFYEKGYLVCEGETEEELLPLLYRRVFGRTVVEDGIRLLNMHTCGNWRTTLEFLGTNRMQKTVILLDRDATFPASSARITEQSLRDIGFVDGMHFVGTKELEDAFDDTAIAEALQCEFPRDDGQSWMPEHIHLIRNNTLSADPKFSEDLKNFVKSTVIPQKRNEVKKVSIGRCLGLHCDLGRIPPEIRDALQAVRQRAGIA</sequence>
<evidence type="ECO:0000313" key="3">
    <source>
        <dbReference type="EMBL" id="GGL13199.1"/>
    </source>
</evidence>